<dbReference type="RefSeq" id="WP_014243715.1">
    <property type="nucleotide sequence ID" value="NC_016620.1"/>
</dbReference>
<dbReference type="KEGG" id="bmx:BMS_1047"/>
<feature type="signal peptide" evidence="1">
    <location>
        <begin position="1"/>
        <end position="20"/>
    </location>
</feature>
<reference evidence="3" key="1">
    <citation type="journal article" date="2013" name="ISME J.">
        <title>A small predatory core genome in the divergent marine Bacteriovorax marinus SJ and the terrestrial Bdellovibrio bacteriovorus.</title>
        <authorList>
            <person name="Crossman L.C."/>
            <person name="Chen H."/>
            <person name="Cerdeno-Tarraga A.M."/>
            <person name="Brooks K."/>
            <person name="Quail M.A."/>
            <person name="Pineiro S.A."/>
            <person name="Hobley L."/>
            <person name="Sockett R.E."/>
            <person name="Bentley S.D."/>
            <person name="Parkhill J."/>
            <person name="Williams H.N."/>
            <person name="Stine O.C."/>
        </authorList>
    </citation>
    <scope>NUCLEOTIDE SEQUENCE [LARGE SCALE GENOMIC DNA]</scope>
    <source>
        <strain evidence="3">ATCC BAA-682 / DSM 15412 / SJ</strain>
    </source>
</reference>
<accession>E1WXX4</accession>
<evidence type="ECO:0000313" key="2">
    <source>
        <dbReference type="EMBL" id="CBW25931.1"/>
    </source>
</evidence>
<dbReference type="PATRIC" id="fig|862908.3.peg.998"/>
<keyword evidence="1" id="KW-0732">Signal</keyword>
<dbReference type="OrthoDB" id="1188513at2"/>
<dbReference type="AlphaFoldDB" id="E1WXX4"/>
<gene>
    <name evidence="2" type="ordered locus">BMS_1047</name>
</gene>
<proteinExistence type="predicted"/>
<sequence length="433" mass="49635">MIKIVLPVFLSLGLALPTFGAVSDQGEITFENRTFESDNNNLTYDDNFALFTRGQVKFIEGNFTGALRAYARADSKDRERNHYVIEDAYGSYLFGEEGSFKILAGWKLFNWSALEAFHPADVVNSKNFDGEIENLEKKGELTLETEFVVGDGTLNFYYWARVENPIYPSTRARTGVNFGIEFRDPVWVNGKDAGTNSKWQPQWGIRFNQTLGDMDFALQFLDHFDRAHPLIGYTFGTSVGGTEFPSNQNDLRPHFYRVRELGGTLSYALGDYLIKVEGGYRKFEDEFKTLVPITTTTFERANQEDHGELALGLENTFSIDSLDHEVTLIFEATSIFGANKVARRRLSTFQRDALVALRYNFNDLMGAELFFSFIQDLEYTDERLYNLSFTRRLSDNWKYKVGVRAYQAKERGFYGLQVYKGDGQGYLNISRFF</sequence>
<dbReference type="HOGENOM" id="CLU_632776_0_0_7"/>
<evidence type="ECO:0000313" key="3">
    <source>
        <dbReference type="Proteomes" id="UP000008963"/>
    </source>
</evidence>
<evidence type="ECO:0000256" key="1">
    <source>
        <dbReference type="SAM" id="SignalP"/>
    </source>
</evidence>
<organism evidence="2 3">
    <name type="scientific">Halobacteriovorax marinus (strain ATCC BAA-682 / DSM 15412 / SJ)</name>
    <name type="common">Bacteriovorax marinus</name>
    <dbReference type="NCBI Taxonomy" id="862908"/>
    <lineage>
        <taxon>Bacteria</taxon>
        <taxon>Pseudomonadati</taxon>
        <taxon>Bdellovibrionota</taxon>
        <taxon>Bacteriovoracia</taxon>
        <taxon>Bacteriovoracales</taxon>
        <taxon>Halobacteriovoraceae</taxon>
        <taxon>Halobacteriovorax</taxon>
    </lineage>
</organism>
<protein>
    <submittedName>
        <fullName evidence="2">Exported protein</fullName>
    </submittedName>
</protein>
<dbReference type="Proteomes" id="UP000008963">
    <property type="component" value="Chromosome"/>
</dbReference>
<feature type="chain" id="PRO_5003154505" evidence="1">
    <location>
        <begin position="21"/>
        <end position="433"/>
    </location>
</feature>
<dbReference type="STRING" id="862908.BMS_1047"/>
<name>E1WXX4_HALMS</name>
<keyword evidence="3" id="KW-1185">Reference proteome</keyword>
<dbReference type="EMBL" id="FQ312005">
    <property type="protein sequence ID" value="CBW25931.1"/>
    <property type="molecule type" value="Genomic_DNA"/>
</dbReference>